<evidence type="ECO:0000313" key="3">
    <source>
        <dbReference type="Proteomes" id="UP001199319"/>
    </source>
</evidence>
<keyword evidence="3" id="KW-1185">Reference proteome</keyword>
<dbReference type="GO" id="GO:0004386">
    <property type="term" value="F:helicase activity"/>
    <property type="evidence" value="ECO:0007669"/>
    <property type="project" value="UniProtKB-KW"/>
</dbReference>
<keyword evidence="2" id="KW-0378">Hydrolase</keyword>
<dbReference type="PANTHER" id="PTHR41313:SF1">
    <property type="entry name" value="DNA METHYLASE ADENINE-SPECIFIC DOMAIN-CONTAINING PROTEIN"/>
    <property type="match status" value="1"/>
</dbReference>
<organism evidence="2 3">
    <name type="scientific">Brotocaccenecus cirricatena</name>
    <dbReference type="NCBI Taxonomy" id="3064195"/>
    <lineage>
        <taxon>Bacteria</taxon>
        <taxon>Bacillati</taxon>
        <taxon>Bacillota</taxon>
        <taxon>Clostridia</taxon>
        <taxon>Eubacteriales</taxon>
        <taxon>Oscillospiraceae</taxon>
        <taxon>Brotocaccenecus</taxon>
    </lineage>
</organism>
<dbReference type="InterPro" id="IPR052933">
    <property type="entry name" value="DNA_Protect_Modify"/>
</dbReference>
<keyword evidence="2" id="KW-0067">ATP-binding</keyword>
<feature type="non-terminal residue" evidence="2">
    <location>
        <position position="1"/>
    </location>
</feature>
<dbReference type="InterPro" id="IPR000330">
    <property type="entry name" value="SNF2_N"/>
</dbReference>
<sequence>PEMVLGEMAMESTQYGIDSVCKPYENADLADLLSEAVSGLHAQIPTYEQDGPEEEDLSIPADPNVRNYSFTSVDGKLYFRIDSRMEPVELPLTTENRVRGMIALRDCTRQLIEYQAENHPDEIIRREQEKLNGLYDAYVKKYGRLYTRGNNLAFSDDSSYPLLCSLEVLDNEGNFARKADMFTKRTIRPHEPVTQVDTASEALAVSLSEKAQVDLGFMSELSGKSEDELVQELSGVIYRNVRCGLTPEEISPVQLDLAAYPYVTAEEFLSGNVRKKLRMLQALQAALPAEKKDALAGYLSTMEAVQPTELTAAEIGVRIGASWVPTDVYQQFMFELFGTSVYARQRMRVVRSEYSGEWNISNKSMDGGNIKAVTTYGTKRITAYHILEQTLNQRVVKVFDTVVEDGKERPVLNVKETAIAQDRQELIKSKFADWLWQDIDRRERLCRIYNDTFNSIRPREYDGSHIRFVGMNPEISLRKHQVNAIAHVLYGGNTLLAHEVGAGKTFEIVAATMEMKRLGLCTKSLIVVPNHITEQWAAEWLRLYPAANILVATERDFEKRNRRRLCARIATGDYDAIIIGHSQLMKIPLSRERQQAILQRQIDEVLLAISDAKRQRAENFTIKQMERTRKSLEIRLEKLNDQSTKDDTVTFEELGIDRLFIDESHNFKNRAKRCA</sequence>
<dbReference type="RefSeq" id="WP_302930217.1">
    <property type="nucleotide sequence ID" value="NZ_JAJEPW010000106.1"/>
</dbReference>
<proteinExistence type="predicted"/>
<evidence type="ECO:0000313" key="2">
    <source>
        <dbReference type="EMBL" id="MCC2131102.1"/>
    </source>
</evidence>
<dbReference type="Pfam" id="PF00176">
    <property type="entry name" value="SNF2-rel_dom"/>
    <property type="match status" value="1"/>
</dbReference>
<keyword evidence="2" id="KW-0347">Helicase</keyword>
<keyword evidence="2" id="KW-0547">Nucleotide-binding</keyword>
<reference evidence="2" key="1">
    <citation type="submission" date="2021-10" db="EMBL/GenBank/DDBJ databases">
        <title>Anaerobic single-cell dispensing facilitates the cultivation of human gut bacteria.</title>
        <authorList>
            <person name="Afrizal A."/>
        </authorList>
    </citation>
    <scope>NUCLEOTIDE SEQUENCE</scope>
    <source>
        <strain evidence="2">CLA-AA-H272</strain>
    </source>
</reference>
<comment type="caution">
    <text evidence="2">The sequence shown here is derived from an EMBL/GenBank/DDBJ whole genome shotgun (WGS) entry which is preliminary data.</text>
</comment>
<dbReference type="GO" id="GO:0005524">
    <property type="term" value="F:ATP binding"/>
    <property type="evidence" value="ECO:0007669"/>
    <property type="project" value="InterPro"/>
</dbReference>
<dbReference type="InterPro" id="IPR027417">
    <property type="entry name" value="P-loop_NTPase"/>
</dbReference>
<dbReference type="Proteomes" id="UP001199319">
    <property type="component" value="Unassembled WGS sequence"/>
</dbReference>
<protein>
    <submittedName>
        <fullName evidence="2">DEAD/DEAH box helicase family protein</fullName>
    </submittedName>
</protein>
<dbReference type="InterPro" id="IPR014001">
    <property type="entry name" value="Helicase_ATP-bd"/>
</dbReference>
<gene>
    <name evidence="2" type="ORF">LKD37_16640</name>
</gene>
<dbReference type="Gene3D" id="3.40.50.300">
    <property type="entry name" value="P-loop containing nucleotide triphosphate hydrolases"/>
    <property type="match status" value="1"/>
</dbReference>
<evidence type="ECO:0000259" key="1">
    <source>
        <dbReference type="SMART" id="SM00487"/>
    </source>
</evidence>
<dbReference type="PANTHER" id="PTHR41313">
    <property type="entry name" value="ADENINE-SPECIFIC METHYLTRANSFERASE"/>
    <property type="match status" value="1"/>
</dbReference>
<dbReference type="EMBL" id="JAJEPW010000106">
    <property type="protein sequence ID" value="MCC2131102.1"/>
    <property type="molecule type" value="Genomic_DNA"/>
</dbReference>
<dbReference type="SMART" id="SM00487">
    <property type="entry name" value="DEXDc"/>
    <property type="match status" value="1"/>
</dbReference>
<dbReference type="SUPFAM" id="SSF52540">
    <property type="entry name" value="P-loop containing nucleoside triphosphate hydrolases"/>
    <property type="match status" value="1"/>
</dbReference>
<feature type="domain" description="Helicase ATP-binding" evidence="1">
    <location>
        <begin position="473"/>
        <end position="652"/>
    </location>
</feature>
<dbReference type="AlphaFoldDB" id="A0AAE3AEK3"/>
<name>A0AAE3AEK3_9FIRM</name>
<accession>A0AAE3AEK3</accession>